<keyword evidence="4 8" id="KW-0863">Zinc-finger</keyword>
<sequence length="346" mass="38416">MSHSKRNTSRAVFTSHERTLARAAWGTGSARLSRESFLPFGSCCLCLEPAIDPVACIHGDIFCRECALSNILAQKKEIKRLDRAREQEERETQEDQARRGLEEQSRAVQEFELTQAGLDSQRRKSSAQVEDGAGSARGEKRKFSIDEDEVLRIASQERSKARRAIDDEKAAKPTLPSFWSPSVTPALRTNLHEVKKKGKTQPTCPTSPEDKPHFYSLHTLVTVHFTDETDAATKTTTRICPACKKGLTNSSRAELAKPCGHVLCKSCIDKFVRHADRHDPHAPESEPGGMRCYVCDGDLVEKPGKKEGKADKEKIKPGLVELRREGTGFSASGANQVKKDLVNFQC</sequence>
<dbReference type="InterPro" id="IPR001841">
    <property type="entry name" value="Znf_RING"/>
</dbReference>
<keyword evidence="6 7" id="KW-0539">Nucleus</keyword>
<protein>
    <recommendedName>
        <fullName evidence="10">RING-type domain-containing protein</fullName>
    </recommendedName>
</protein>
<dbReference type="InterPro" id="IPR031790">
    <property type="entry name" value="Znf-NOSIP"/>
</dbReference>
<dbReference type="PROSITE" id="PS50089">
    <property type="entry name" value="ZF_RING_2"/>
    <property type="match status" value="1"/>
</dbReference>
<gene>
    <name evidence="11" type="ORF">B0T18DRAFT_396259</name>
</gene>
<dbReference type="InterPro" id="IPR027370">
    <property type="entry name" value="Znf-RING_euk"/>
</dbReference>
<keyword evidence="12" id="KW-1185">Reference proteome</keyword>
<keyword evidence="5" id="KW-0862">Zinc</keyword>
<dbReference type="PANTHER" id="PTHR13063">
    <property type="entry name" value="ENOS INTERACTING PROTEIN"/>
    <property type="match status" value="1"/>
</dbReference>
<dbReference type="EMBL" id="JAUKUD010000001">
    <property type="protein sequence ID" value="KAK0753206.1"/>
    <property type="molecule type" value="Genomic_DNA"/>
</dbReference>
<evidence type="ECO:0000313" key="12">
    <source>
        <dbReference type="Proteomes" id="UP001172155"/>
    </source>
</evidence>
<evidence type="ECO:0000313" key="11">
    <source>
        <dbReference type="EMBL" id="KAK0753206.1"/>
    </source>
</evidence>
<dbReference type="GO" id="GO:0008270">
    <property type="term" value="F:zinc ion binding"/>
    <property type="evidence" value="ECO:0007669"/>
    <property type="project" value="UniProtKB-KW"/>
</dbReference>
<dbReference type="GO" id="GO:0005634">
    <property type="term" value="C:nucleus"/>
    <property type="evidence" value="ECO:0007669"/>
    <property type="project" value="UniProtKB-SubCell"/>
</dbReference>
<dbReference type="PROSITE" id="PS00518">
    <property type="entry name" value="ZF_RING_1"/>
    <property type="match status" value="1"/>
</dbReference>
<evidence type="ECO:0000256" key="1">
    <source>
        <dbReference type="ARBA" id="ARBA00004123"/>
    </source>
</evidence>
<dbReference type="GO" id="GO:0061630">
    <property type="term" value="F:ubiquitin protein ligase activity"/>
    <property type="evidence" value="ECO:0007669"/>
    <property type="project" value="InterPro"/>
</dbReference>
<evidence type="ECO:0000256" key="6">
    <source>
        <dbReference type="ARBA" id="ARBA00023242"/>
    </source>
</evidence>
<organism evidence="11 12">
    <name type="scientific">Schizothecium vesticola</name>
    <dbReference type="NCBI Taxonomy" id="314040"/>
    <lineage>
        <taxon>Eukaryota</taxon>
        <taxon>Fungi</taxon>
        <taxon>Dikarya</taxon>
        <taxon>Ascomycota</taxon>
        <taxon>Pezizomycotina</taxon>
        <taxon>Sordariomycetes</taxon>
        <taxon>Sordariomycetidae</taxon>
        <taxon>Sordariales</taxon>
        <taxon>Schizotheciaceae</taxon>
        <taxon>Schizothecium</taxon>
    </lineage>
</organism>
<evidence type="ECO:0000256" key="3">
    <source>
        <dbReference type="ARBA" id="ARBA00022723"/>
    </source>
</evidence>
<evidence type="ECO:0000256" key="5">
    <source>
        <dbReference type="ARBA" id="ARBA00022833"/>
    </source>
</evidence>
<evidence type="ECO:0000256" key="8">
    <source>
        <dbReference type="PROSITE-ProRule" id="PRU00175"/>
    </source>
</evidence>
<feature type="region of interest" description="Disordered" evidence="9">
    <location>
        <begin position="82"/>
        <end position="141"/>
    </location>
</feature>
<comment type="subcellular location">
    <subcellularLocation>
        <location evidence="1 7">Nucleus</location>
    </subcellularLocation>
</comment>
<dbReference type="Gene3D" id="3.30.40.10">
    <property type="entry name" value="Zinc/RING finger domain, C3HC4 (zinc finger)"/>
    <property type="match status" value="2"/>
</dbReference>
<dbReference type="InterPro" id="IPR013083">
    <property type="entry name" value="Znf_RING/FYVE/PHD"/>
</dbReference>
<feature type="compositionally biased region" description="Basic and acidic residues" evidence="9">
    <location>
        <begin position="82"/>
        <end position="105"/>
    </location>
</feature>
<dbReference type="InterPro" id="IPR016818">
    <property type="entry name" value="NOSIP"/>
</dbReference>
<evidence type="ECO:0000256" key="7">
    <source>
        <dbReference type="PIRNR" id="PIRNR023577"/>
    </source>
</evidence>
<dbReference type="AlphaFoldDB" id="A0AA40F8U5"/>
<evidence type="ECO:0000259" key="10">
    <source>
        <dbReference type="PROSITE" id="PS50089"/>
    </source>
</evidence>
<dbReference type="Pfam" id="PF15906">
    <property type="entry name" value="zf-NOSIP"/>
    <property type="match status" value="1"/>
</dbReference>
<evidence type="ECO:0000256" key="2">
    <source>
        <dbReference type="ARBA" id="ARBA00008126"/>
    </source>
</evidence>
<accession>A0AA40F8U5</accession>
<dbReference type="PIRSF" id="PIRSF023577">
    <property type="entry name" value="ENOS_interacting"/>
    <property type="match status" value="1"/>
</dbReference>
<keyword evidence="3" id="KW-0479">Metal-binding</keyword>
<comment type="caution">
    <text evidence="11">The sequence shown here is derived from an EMBL/GenBank/DDBJ whole genome shotgun (WGS) entry which is preliminary data.</text>
</comment>
<dbReference type="FunFam" id="3.30.40.10:FF:000673">
    <property type="entry name" value="RING finger domain protein, putative"/>
    <property type="match status" value="1"/>
</dbReference>
<dbReference type="Proteomes" id="UP001172155">
    <property type="component" value="Unassembled WGS sequence"/>
</dbReference>
<dbReference type="SMART" id="SM00184">
    <property type="entry name" value="RING"/>
    <property type="match status" value="2"/>
</dbReference>
<feature type="domain" description="RING-type" evidence="10">
    <location>
        <begin position="240"/>
        <end position="296"/>
    </location>
</feature>
<reference evidence="11" key="1">
    <citation type="submission" date="2023-06" db="EMBL/GenBank/DDBJ databases">
        <title>Genome-scale phylogeny and comparative genomics of the fungal order Sordariales.</title>
        <authorList>
            <consortium name="Lawrence Berkeley National Laboratory"/>
            <person name="Hensen N."/>
            <person name="Bonometti L."/>
            <person name="Westerberg I."/>
            <person name="Brannstrom I.O."/>
            <person name="Guillou S."/>
            <person name="Cros-Aarteil S."/>
            <person name="Calhoun S."/>
            <person name="Haridas S."/>
            <person name="Kuo A."/>
            <person name="Mondo S."/>
            <person name="Pangilinan J."/>
            <person name="Riley R."/>
            <person name="LaButti K."/>
            <person name="Andreopoulos B."/>
            <person name="Lipzen A."/>
            <person name="Chen C."/>
            <person name="Yanf M."/>
            <person name="Daum C."/>
            <person name="Ng V."/>
            <person name="Clum A."/>
            <person name="Steindorff A."/>
            <person name="Ohm R."/>
            <person name="Martin F."/>
            <person name="Silar P."/>
            <person name="Natvig D."/>
            <person name="Lalanne C."/>
            <person name="Gautier V."/>
            <person name="Ament-velasquez S.L."/>
            <person name="Kruys A."/>
            <person name="Hutchinson M.I."/>
            <person name="Powell A.J."/>
            <person name="Barry K."/>
            <person name="Miller A.N."/>
            <person name="Grigoriev I.V."/>
            <person name="Debuchy R."/>
            <person name="Gladieux P."/>
            <person name="Thoren M.H."/>
            <person name="Johannesson H."/>
        </authorList>
    </citation>
    <scope>NUCLEOTIDE SEQUENCE</scope>
    <source>
        <strain evidence="11">SMH3187-1</strain>
    </source>
</reference>
<proteinExistence type="inferred from homology"/>
<dbReference type="Pfam" id="PF13445">
    <property type="entry name" value="zf-RING_UBOX"/>
    <property type="match status" value="1"/>
</dbReference>
<dbReference type="SUPFAM" id="SSF57850">
    <property type="entry name" value="RING/U-box"/>
    <property type="match status" value="1"/>
</dbReference>
<dbReference type="InterPro" id="IPR017907">
    <property type="entry name" value="Znf_RING_CS"/>
</dbReference>
<dbReference type="PANTHER" id="PTHR13063:SF10">
    <property type="entry name" value="NITRIC OXIDE SYNTHASE-INTERACTING PROTEIN"/>
    <property type="match status" value="1"/>
</dbReference>
<comment type="similarity">
    <text evidence="2 7">Belongs to the NOSIP family.</text>
</comment>
<evidence type="ECO:0000256" key="4">
    <source>
        <dbReference type="ARBA" id="ARBA00022771"/>
    </source>
</evidence>
<evidence type="ECO:0000256" key="9">
    <source>
        <dbReference type="SAM" id="MobiDB-lite"/>
    </source>
</evidence>
<name>A0AA40F8U5_9PEZI</name>